<evidence type="ECO:0000313" key="1">
    <source>
        <dbReference type="EMBL" id="GCC16413.1"/>
    </source>
</evidence>
<protein>
    <submittedName>
        <fullName evidence="1">Uncharacterized protein</fullName>
    </submittedName>
</protein>
<dbReference type="AlphaFoldDB" id="A0A401RE50"/>
<name>A0A401RE50_CHIPU</name>
<keyword evidence="2" id="KW-1185">Reference proteome</keyword>
<dbReference type="Proteomes" id="UP000287033">
    <property type="component" value="Unassembled WGS sequence"/>
</dbReference>
<sequence length="135" mass="15203">MPLPKDIVKIAVQMPGAYPQLIDLDQKKPLSTVLKEVCDVWNKSNPDQYALQYADGIQTYITETNRHDIKNGSILRLATAPFWLGLCLQLSVRLGEVPGNSSEQDCVTSGHRFNINTKHNREGVRRDSVERDVRG</sequence>
<dbReference type="STRING" id="137246.A0A401RE50"/>
<proteinExistence type="predicted"/>
<gene>
    <name evidence="1" type="ORF">chiPu_0021364</name>
</gene>
<dbReference type="OrthoDB" id="28413at2759"/>
<accession>A0A401RE50</accession>
<reference evidence="1 2" key="1">
    <citation type="journal article" date="2018" name="Nat. Ecol. Evol.">
        <title>Shark genomes provide insights into elasmobranch evolution and the origin of vertebrates.</title>
        <authorList>
            <person name="Hara Y"/>
            <person name="Yamaguchi K"/>
            <person name="Onimaru K"/>
            <person name="Kadota M"/>
            <person name="Koyanagi M"/>
            <person name="Keeley SD"/>
            <person name="Tatsumi K"/>
            <person name="Tanaka K"/>
            <person name="Motone F"/>
            <person name="Kageyama Y"/>
            <person name="Nozu R"/>
            <person name="Adachi N"/>
            <person name="Nishimura O"/>
            <person name="Nakagawa R"/>
            <person name="Tanegashima C"/>
            <person name="Kiyatake I"/>
            <person name="Matsumoto R"/>
            <person name="Murakumo K"/>
            <person name="Nishida K"/>
            <person name="Terakita A"/>
            <person name="Kuratani S"/>
            <person name="Sato K"/>
            <person name="Hyodo S Kuraku.S."/>
        </authorList>
    </citation>
    <scope>NUCLEOTIDE SEQUENCE [LARGE SCALE GENOMIC DNA]</scope>
</reference>
<organism evidence="1 2">
    <name type="scientific">Chiloscyllium punctatum</name>
    <name type="common">Brownbanded bambooshark</name>
    <name type="synonym">Hemiscyllium punctatum</name>
    <dbReference type="NCBI Taxonomy" id="137246"/>
    <lineage>
        <taxon>Eukaryota</taxon>
        <taxon>Metazoa</taxon>
        <taxon>Chordata</taxon>
        <taxon>Craniata</taxon>
        <taxon>Vertebrata</taxon>
        <taxon>Chondrichthyes</taxon>
        <taxon>Elasmobranchii</taxon>
        <taxon>Galeomorphii</taxon>
        <taxon>Galeoidea</taxon>
        <taxon>Orectolobiformes</taxon>
        <taxon>Hemiscylliidae</taxon>
        <taxon>Chiloscyllium</taxon>
    </lineage>
</organism>
<dbReference type="EMBL" id="BEZZ01003767">
    <property type="protein sequence ID" value="GCC16413.1"/>
    <property type="molecule type" value="Genomic_DNA"/>
</dbReference>
<comment type="caution">
    <text evidence="1">The sequence shown here is derived from an EMBL/GenBank/DDBJ whole genome shotgun (WGS) entry which is preliminary data.</text>
</comment>
<evidence type="ECO:0000313" key="2">
    <source>
        <dbReference type="Proteomes" id="UP000287033"/>
    </source>
</evidence>